<feature type="signal peptide" evidence="1">
    <location>
        <begin position="1"/>
        <end position="19"/>
    </location>
</feature>
<accession>A0AAE0LPB0</accession>
<dbReference type="GeneID" id="87836593"/>
<protein>
    <submittedName>
        <fullName evidence="2">Uncharacterized protein</fullName>
    </submittedName>
</protein>
<dbReference type="RefSeq" id="XP_062655794.1">
    <property type="nucleotide sequence ID" value="XM_062799645.1"/>
</dbReference>
<feature type="chain" id="PRO_5041964963" evidence="1">
    <location>
        <begin position="20"/>
        <end position="171"/>
    </location>
</feature>
<keyword evidence="1" id="KW-0732">Signal</keyword>
<reference evidence="2" key="1">
    <citation type="journal article" date="2023" name="Mol. Phylogenet. Evol.">
        <title>Genome-scale phylogeny and comparative genomics of the fungal order Sordariales.</title>
        <authorList>
            <person name="Hensen N."/>
            <person name="Bonometti L."/>
            <person name="Westerberg I."/>
            <person name="Brannstrom I.O."/>
            <person name="Guillou S."/>
            <person name="Cros-Aarteil S."/>
            <person name="Calhoun S."/>
            <person name="Haridas S."/>
            <person name="Kuo A."/>
            <person name="Mondo S."/>
            <person name="Pangilinan J."/>
            <person name="Riley R."/>
            <person name="LaButti K."/>
            <person name="Andreopoulos B."/>
            <person name="Lipzen A."/>
            <person name="Chen C."/>
            <person name="Yan M."/>
            <person name="Daum C."/>
            <person name="Ng V."/>
            <person name="Clum A."/>
            <person name="Steindorff A."/>
            <person name="Ohm R.A."/>
            <person name="Martin F."/>
            <person name="Silar P."/>
            <person name="Natvig D.O."/>
            <person name="Lalanne C."/>
            <person name="Gautier V."/>
            <person name="Ament-Velasquez S.L."/>
            <person name="Kruys A."/>
            <person name="Hutchinson M.I."/>
            <person name="Powell A.J."/>
            <person name="Barry K."/>
            <person name="Miller A.N."/>
            <person name="Grigoriev I.V."/>
            <person name="Debuchy R."/>
            <person name="Gladieux P."/>
            <person name="Hiltunen Thoren M."/>
            <person name="Johannesson H."/>
        </authorList>
    </citation>
    <scope>NUCLEOTIDE SEQUENCE</scope>
    <source>
        <strain evidence="2">CBS 168.71</strain>
    </source>
</reference>
<evidence type="ECO:0000313" key="2">
    <source>
        <dbReference type="EMBL" id="KAK3292280.1"/>
    </source>
</evidence>
<dbReference type="AlphaFoldDB" id="A0AAE0LPB0"/>
<keyword evidence="3" id="KW-1185">Reference proteome</keyword>
<reference evidence="2" key="2">
    <citation type="submission" date="2023-06" db="EMBL/GenBank/DDBJ databases">
        <authorList>
            <consortium name="Lawrence Berkeley National Laboratory"/>
            <person name="Haridas S."/>
            <person name="Hensen N."/>
            <person name="Bonometti L."/>
            <person name="Westerberg I."/>
            <person name="Brannstrom I.O."/>
            <person name="Guillou S."/>
            <person name="Cros-Aarteil S."/>
            <person name="Calhoun S."/>
            <person name="Kuo A."/>
            <person name="Mondo S."/>
            <person name="Pangilinan J."/>
            <person name="Riley R."/>
            <person name="Labutti K."/>
            <person name="Andreopoulos B."/>
            <person name="Lipzen A."/>
            <person name="Chen C."/>
            <person name="Yanf M."/>
            <person name="Daum C."/>
            <person name="Ng V."/>
            <person name="Clum A."/>
            <person name="Steindorff A."/>
            <person name="Ohm R."/>
            <person name="Martin F."/>
            <person name="Silar P."/>
            <person name="Natvig D."/>
            <person name="Lalanne C."/>
            <person name="Gautier V."/>
            <person name="Ament-Velasquez S.L."/>
            <person name="Kruys A."/>
            <person name="Hutchinson M.I."/>
            <person name="Powell A.J."/>
            <person name="Barry K."/>
            <person name="Miller A.N."/>
            <person name="Grigoriev I.V."/>
            <person name="Debuchy R."/>
            <person name="Gladieux P."/>
            <person name="Thoren M.H."/>
            <person name="Johannesson H."/>
        </authorList>
    </citation>
    <scope>NUCLEOTIDE SEQUENCE</scope>
    <source>
        <strain evidence="2">CBS 168.71</strain>
    </source>
</reference>
<dbReference type="EMBL" id="JAUEPN010000007">
    <property type="protein sequence ID" value="KAK3292280.1"/>
    <property type="molecule type" value="Genomic_DNA"/>
</dbReference>
<comment type="caution">
    <text evidence="2">The sequence shown here is derived from an EMBL/GenBank/DDBJ whole genome shotgun (WGS) entry which is preliminary data.</text>
</comment>
<evidence type="ECO:0000256" key="1">
    <source>
        <dbReference type="SAM" id="SignalP"/>
    </source>
</evidence>
<sequence>MQLSAFLSATALFAQAASGFYLNSPNAPGDARVSGGRSNGVGFLSPELSGGPLADIKIDTDKDIGKSGYMFQYQGLGSPLYRTSSYRLVSTERLSIGSDDITRPFAIEDGNFVYKGEGEHNTWHLYYGGYDRWDIYLATASLEGVIYDQHPHHRLNVTLSTRPSSNDTLGR</sequence>
<name>A0AAE0LPB0_9PEZI</name>
<gene>
    <name evidence="2" type="ORF">B0H64DRAFT_225587</name>
</gene>
<dbReference type="Proteomes" id="UP001278766">
    <property type="component" value="Unassembled WGS sequence"/>
</dbReference>
<proteinExistence type="predicted"/>
<organism evidence="2 3">
    <name type="scientific">Chaetomium fimeti</name>
    <dbReference type="NCBI Taxonomy" id="1854472"/>
    <lineage>
        <taxon>Eukaryota</taxon>
        <taxon>Fungi</taxon>
        <taxon>Dikarya</taxon>
        <taxon>Ascomycota</taxon>
        <taxon>Pezizomycotina</taxon>
        <taxon>Sordariomycetes</taxon>
        <taxon>Sordariomycetidae</taxon>
        <taxon>Sordariales</taxon>
        <taxon>Chaetomiaceae</taxon>
        <taxon>Chaetomium</taxon>
    </lineage>
</organism>
<evidence type="ECO:0000313" key="3">
    <source>
        <dbReference type="Proteomes" id="UP001278766"/>
    </source>
</evidence>